<feature type="compositionally biased region" description="Basic and acidic residues" evidence="2">
    <location>
        <begin position="560"/>
        <end position="572"/>
    </location>
</feature>
<accession>A0A6V7S0A7</accession>
<feature type="region of interest" description="Disordered" evidence="2">
    <location>
        <begin position="370"/>
        <end position="398"/>
    </location>
</feature>
<feature type="compositionally biased region" description="Polar residues" evidence="2">
    <location>
        <begin position="380"/>
        <end position="394"/>
    </location>
</feature>
<feature type="coiled-coil region" evidence="1">
    <location>
        <begin position="950"/>
        <end position="984"/>
    </location>
</feature>
<feature type="region of interest" description="Disordered" evidence="2">
    <location>
        <begin position="553"/>
        <end position="614"/>
    </location>
</feature>
<feature type="region of interest" description="Disordered" evidence="2">
    <location>
        <begin position="785"/>
        <end position="818"/>
    </location>
</feature>
<evidence type="ECO:0000313" key="3">
    <source>
        <dbReference type="EMBL" id="CAD2088270.1"/>
    </source>
</evidence>
<proteinExistence type="predicted"/>
<dbReference type="EMBL" id="LR865384">
    <property type="protein sequence ID" value="CAD2088270.1"/>
    <property type="molecule type" value="Genomic_DNA"/>
</dbReference>
<feature type="region of interest" description="Disordered" evidence="2">
    <location>
        <begin position="718"/>
        <end position="757"/>
    </location>
</feature>
<gene>
    <name evidence="3" type="ORF">PVBDA_0602160</name>
</gene>
<dbReference type="VEuPathDB" id="PlasmoDB:PVBDA_0602160"/>
<sequence>MEEHNQISGKPDMNQNIKISLREDKIINNELDTSYNNMDKLKGMSSQEFELLLNSDDYCKNLIYREGQRKSGIEKGDRLSVYSKVSLLNDDYFLRDGLNLNKKKNSVIPNNNGRHSSVFNLSVTEDNAKIMSNNFDCKSNEHFNGSLSQSEFPYDSDLITPSPSKDKMGEEENYNIKNVNFSERSEKRNQSIDILDAQFNNLKNNFFLSDSQANGMEYENDEDEKGREEIDGGGNEYYLGEYASDSEYLRRTSKSKKNNMEIMMNYGNDDSLNNSRTSNNSFSLWENKINSTRQIKINNETPKKGILKQSNSASPIKELKDNIQNNNNNNTFSARKKSVQFSHRSIAVFDDKEKISPLHLTHFTRISSDSNVSDVKRKSMSNSSLEVKDNLNQNDNEKSPIDKLLYKYDLNNNITISNNNNKKKRSNVDFLNNNDANSIRSMSPESARFKTKTSEDLVESVRLSPLKKKVKENYLSESFQNDDEEFLRKLLNNSNGNTQNNVNYENYENYENEIDRQEKGISITCTDSEGNKMENIRQSLNRNCENNYEKREVGGGNQIERNERNEKDKTGEIVEADEDNSSFKDALEPADENEFDIRHSYRNKEYEQKDNLDAENANEKDGDLEMVNGNNMNLHVDWKVRPDRKTINIIERGKRYNNDMNEESENNLGNKRYRASHNINIRNSSYAYGSNNNESFKKQIPFQVSTNTQSYNYNTYDDAKKGNNNESANFEFAPDEVDNADNEGEQNENVEHDDVENDEADNALGEDEENEKMFYSLNRDHNEYEENCNDKNMENDDENNEDDPNQLYKKEDKGEEEVNVNYEEMEKRKNEENMVLKKKLGENLKKKQEMIKETTLNIIRRCRVYSLKQVSNEKKNLPKLIKLYEHIRNIIFQFINKINNLNNISIHLDDAILKYEVIQLNYGKTQKAIDALKKYNSKLMKKVEEKKNILDKQSSVLDNKNKKMEELNQKLNNLKILYDNGSTRKHEIELIKMYKSKLDELKKVEIVKGVMIKSFNKYGIIFELLNFNYYNLSSLYEYNEKSMNSFFSKESLDLSAGNSNAINSNHVGLNFSNNINGIKLNGLGNGISTQEGEQKKDTILKNKNGEYSGGAAINRDTKDGANMNETKIKNLQNGENDEFPSNERHIQKTKFGENFLNIKKEDFTFERNSFDIYELYQKEYKLRYLLKKGNNKKAIFMNKIEEHDLNNEWPYNVTIDIIFANIPKPNEEIDNLNTYSPLKIKNFKHLISNKMHLHDSYGEKNNIIVDSANADSNKYLGLFRPYKILIDSFKSFKEIKITTYYKYINNENIYYHIWNKTHNKERYTININTINKDAYKDLSDSINNNNNSINNMNNEKNDSYSNLKNNIHNYSHSYDNKFVGVEWKAQLEILKYKLLEVINNKLQKYTNNGRGLNTITASNNMNNQNVSGNNLNDSNTAKPNKEALKYLVEESEYCFVIINHLLYQYKQLLQCFTYLSNTYFDYYQNIIVFKTILLSHHAATPSLWLYLYINVEECFSFASLLHGIVEVKVESVHDEDKYNEVCKIINNNIMKKLEQCIFALKSKPIDISERVNSYNLVDIIYTILLNENYNFHSYQNSIENNLRNIGSCDHIINELTSKSIIVPVDFKRLEGKFME</sequence>
<evidence type="ECO:0008006" key="5">
    <source>
        <dbReference type="Google" id="ProtNLM"/>
    </source>
</evidence>
<evidence type="ECO:0000313" key="4">
    <source>
        <dbReference type="Proteomes" id="UP000515550"/>
    </source>
</evidence>
<feature type="compositionally biased region" description="Basic and acidic residues" evidence="2">
    <location>
        <begin position="595"/>
        <end position="614"/>
    </location>
</feature>
<organism evidence="3 4">
    <name type="scientific">Plasmodium vinckei brucechwatti</name>
    <dbReference type="NCBI Taxonomy" id="119398"/>
    <lineage>
        <taxon>Eukaryota</taxon>
        <taxon>Sar</taxon>
        <taxon>Alveolata</taxon>
        <taxon>Apicomplexa</taxon>
        <taxon>Aconoidasida</taxon>
        <taxon>Haemosporida</taxon>
        <taxon>Plasmodiidae</taxon>
        <taxon>Plasmodium</taxon>
        <taxon>Plasmodium (Vinckeia)</taxon>
    </lineage>
</organism>
<evidence type="ECO:0000256" key="2">
    <source>
        <dbReference type="SAM" id="MobiDB-lite"/>
    </source>
</evidence>
<keyword evidence="1" id="KW-0175">Coiled coil</keyword>
<evidence type="ECO:0000256" key="1">
    <source>
        <dbReference type="SAM" id="Coils"/>
    </source>
</evidence>
<feature type="compositionally biased region" description="Acidic residues" evidence="2">
    <location>
        <begin position="795"/>
        <end position="804"/>
    </location>
</feature>
<feature type="compositionally biased region" description="Acidic residues" evidence="2">
    <location>
        <begin position="733"/>
        <end position="757"/>
    </location>
</feature>
<protein>
    <recommendedName>
        <fullName evidence="5">NE-rich protein</fullName>
    </recommendedName>
</protein>
<name>A0A6V7S0A7_PLAVN</name>
<feature type="compositionally biased region" description="Basic and acidic residues" evidence="2">
    <location>
        <begin position="785"/>
        <end position="794"/>
    </location>
</feature>
<reference evidence="3 4" key="1">
    <citation type="submission" date="2020-08" db="EMBL/GenBank/DDBJ databases">
        <authorList>
            <person name="Ramaprasad A."/>
        </authorList>
    </citation>
    <scope>NUCLEOTIDE SEQUENCE [LARGE SCALE GENOMIC DNA]</scope>
</reference>
<dbReference type="Proteomes" id="UP000515550">
    <property type="component" value="Chromosome PVBDA_06"/>
</dbReference>